<evidence type="ECO:0000256" key="1">
    <source>
        <dbReference type="ARBA" id="ARBA00023015"/>
    </source>
</evidence>
<feature type="domain" description="ARID" evidence="9">
    <location>
        <begin position="141"/>
        <end position="232"/>
    </location>
</feature>
<reference evidence="10" key="1">
    <citation type="submission" date="2018-02" db="EMBL/GenBank/DDBJ databases">
        <title>Rhizophora mucronata_Transcriptome.</title>
        <authorList>
            <person name="Meera S.P."/>
            <person name="Sreeshan A."/>
            <person name="Augustine A."/>
        </authorList>
    </citation>
    <scope>NUCLEOTIDE SEQUENCE</scope>
    <source>
        <tissue evidence="10">Leaf</tissue>
    </source>
</reference>
<dbReference type="InterPro" id="IPR045147">
    <property type="entry name" value="ARI3A/B/C"/>
</dbReference>
<feature type="region of interest" description="Disordered" evidence="7">
    <location>
        <begin position="242"/>
        <end position="264"/>
    </location>
</feature>
<comment type="similarity">
    <text evidence="5 6">Belongs to the small heat shock protein (HSP20) family.</text>
</comment>
<keyword evidence="4" id="KW-0539">Nucleus</keyword>
<feature type="compositionally biased region" description="Polar residues" evidence="7">
    <location>
        <begin position="64"/>
        <end position="79"/>
    </location>
</feature>
<dbReference type="InterPro" id="IPR008978">
    <property type="entry name" value="HSP20-like_chaperone"/>
</dbReference>
<evidence type="ECO:0000256" key="3">
    <source>
        <dbReference type="ARBA" id="ARBA00023163"/>
    </source>
</evidence>
<organism evidence="10">
    <name type="scientific">Rhizophora mucronata</name>
    <name type="common">Asiatic mangrove</name>
    <dbReference type="NCBI Taxonomy" id="61149"/>
    <lineage>
        <taxon>Eukaryota</taxon>
        <taxon>Viridiplantae</taxon>
        <taxon>Streptophyta</taxon>
        <taxon>Embryophyta</taxon>
        <taxon>Tracheophyta</taxon>
        <taxon>Spermatophyta</taxon>
        <taxon>Magnoliopsida</taxon>
        <taxon>eudicotyledons</taxon>
        <taxon>Gunneridae</taxon>
        <taxon>Pentapetalae</taxon>
        <taxon>rosids</taxon>
        <taxon>fabids</taxon>
        <taxon>Malpighiales</taxon>
        <taxon>Rhizophoraceae</taxon>
        <taxon>Rhizophora</taxon>
    </lineage>
</organism>
<evidence type="ECO:0000256" key="6">
    <source>
        <dbReference type="RuleBase" id="RU003616"/>
    </source>
</evidence>
<evidence type="ECO:0000259" key="8">
    <source>
        <dbReference type="PROSITE" id="PS01031"/>
    </source>
</evidence>
<name>A0A2P2KFL3_RHIMU</name>
<dbReference type="InterPro" id="IPR036431">
    <property type="entry name" value="ARID_dom_sf"/>
</dbReference>
<dbReference type="InterPro" id="IPR001606">
    <property type="entry name" value="ARID_dom"/>
</dbReference>
<dbReference type="SMART" id="SM00501">
    <property type="entry name" value="BRIGHT"/>
    <property type="match status" value="1"/>
</dbReference>
<feature type="compositionally biased region" description="Basic and acidic residues" evidence="7">
    <location>
        <begin position="83"/>
        <end position="92"/>
    </location>
</feature>
<dbReference type="PROSITE" id="PS01031">
    <property type="entry name" value="SHSP"/>
    <property type="match status" value="1"/>
</dbReference>
<dbReference type="AlphaFoldDB" id="A0A2P2KFL3"/>
<evidence type="ECO:0000256" key="7">
    <source>
        <dbReference type="SAM" id="MobiDB-lite"/>
    </source>
</evidence>
<protein>
    <submittedName>
        <fullName evidence="10">Transcription factor</fullName>
    </submittedName>
</protein>
<dbReference type="GO" id="GO:0006357">
    <property type="term" value="P:regulation of transcription by RNA polymerase II"/>
    <property type="evidence" value="ECO:0007669"/>
    <property type="project" value="InterPro"/>
</dbReference>
<keyword evidence="1" id="KW-0805">Transcription regulation</keyword>
<accession>A0A2P2KFL3</accession>
<feature type="region of interest" description="Disordered" evidence="7">
    <location>
        <begin position="1"/>
        <end position="99"/>
    </location>
</feature>
<evidence type="ECO:0000313" key="10">
    <source>
        <dbReference type="EMBL" id="MBX04522.1"/>
    </source>
</evidence>
<feature type="domain" description="SHSP" evidence="8">
    <location>
        <begin position="338"/>
        <end position="436"/>
    </location>
</feature>
<dbReference type="EMBL" id="GGEC01024038">
    <property type="protein sequence ID" value="MBX04522.1"/>
    <property type="molecule type" value="Transcribed_RNA"/>
</dbReference>
<dbReference type="Gene3D" id="1.10.150.60">
    <property type="entry name" value="ARID DNA-binding domain"/>
    <property type="match status" value="1"/>
</dbReference>
<feature type="compositionally biased region" description="Polar residues" evidence="7">
    <location>
        <begin position="43"/>
        <end position="52"/>
    </location>
</feature>
<dbReference type="PANTHER" id="PTHR15348">
    <property type="entry name" value="AT-RICH INTERACTIVE DOMAIN-CONTAINING PROTEIN ARID DOMAIN- CONTAINING PROTEIN DEAD RINGER PROTEIN B-CELL REGULATOR OF IGH TRANSCRIPTION BRIGHT"/>
    <property type="match status" value="1"/>
</dbReference>
<dbReference type="SUPFAM" id="SSF46774">
    <property type="entry name" value="ARID-like"/>
    <property type="match status" value="1"/>
</dbReference>
<keyword evidence="3" id="KW-0804">Transcription</keyword>
<dbReference type="SMART" id="SM01014">
    <property type="entry name" value="ARID"/>
    <property type="match status" value="1"/>
</dbReference>
<dbReference type="FunFam" id="2.60.40.790:FF:000014">
    <property type="entry name" value="AT-rich interactive domain-containing protein 3"/>
    <property type="match status" value="1"/>
</dbReference>
<dbReference type="CDD" id="cd06464">
    <property type="entry name" value="ACD_sHsps-like"/>
    <property type="match status" value="1"/>
</dbReference>
<dbReference type="GO" id="GO:0005634">
    <property type="term" value="C:nucleus"/>
    <property type="evidence" value="ECO:0007669"/>
    <property type="project" value="TreeGrafter"/>
</dbReference>
<dbReference type="GO" id="GO:0003677">
    <property type="term" value="F:DNA binding"/>
    <property type="evidence" value="ECO:0007669"/>
    <property type="project" value="UniProtKB-KW"/>
</dbReference>
<dbReference type="PROSITE" id="PS51011">
    <property type="entry name" value="ARID"/>
    <property type="match status" value="1"/>
</dbReference>
<evidence type="ECO:0000256" key="5">
    <source>
        <dbReference type="PROSITE-ProRule" id="PRU00285"/>
    </source>
</evidence>
<evidence type="ECO:0000256" key="2">
    <source>
        <dbReference type="ARBA" id="ARBA00023125"/>
    </source>
</evidence>
<dbReference type="Pfam" id="PF01388">
    <property type="entry name" value="ARID"/>
    <property type="match status" value="1"/>
</dbReference>
<feature type="compositionally biased region" description="Polar residues" evidence="7">
    <location>
        <begin position="17"/>
        <end position="35"/>
    </location>
</feature>
<dbReference type="CDD" id="cd16100">
    <property type="entry name" value="ARID"/>
    <property type="match status" value="1"/>
</dbReference>
<dbReference type="FunFam" id="1.10.150.60:FF:000009">
    <property type="entry name" value="AT-rich interactive domain-containing protein 3"/>
    <property type="match status" value="1"/>
</dbReference>
<proteinExistence type="inferred from homology"/>
<evidence type="ECO:0000256" key="4">
    <source>
        <dbReference type="ARBA" id="ARBA00023242"/>
    </source>
</evidence>
<dbReference type="Pfam" id="PF00011">
    <property type="entry name" value="HSP20"/>
    <property type="match status" value="1"/>
</dbReference>
<dbReference type="Gene3D" id="2.60.40.790">
    <property type="match status" value="1"/>
</dbReference>
<dbReference type="InterPro" id="IPR002068">
    <property type="entry name" value="A-crystallin/Hsp20_dom"/>
</dbReference>
<keyword evidence="2" id="KW-0238">DNA-binding</keyword>
<dbReference type="PANTHER" id="PTHR15348:SF17">
    <property type="entry name" value="AT-RICH INTERACTIVE DOMAIN-CONTAINING PROTEIN 5"/>
    <property type="match status" value="1"/>
</dbReference>
<dbReference type="SUPFAM" id="SSF49764">
    <property type="entry name" value="HSP20-like chaperones"/>
    <property type="match status" value="1"/>
</dbReference>
<evidence type="ECO:0000259" key="9">
    <source>
        <dbReference type="PROSITE" id="PS51011"/>
    </source>
</evidence>
<sequence length="436" mass="48952">MEDTEMLPDQDLPGGSAANSTDVNVHEQQPTTDVVESQRPVENHQTPTNDSPSDIHMTDAQGAPNDNSSPLHTNTNNAGDDQVPEKKRDEHVPVAQNQPELVTPLPHRKLYTPKAKHESGARSKSVWTDIEMGEADESGTPEERAAFMKELETFHRDNALEFKPPKFYGEPLNCLKLWRAVIKLGGYEVVTASKLWRQVGESFHPPKTCTTVSWTFRIFYEKALLEYERHKRQNGELQLLGSPLHQSTSAEKEVSGYQPPGSGRERRVAATRAMQGWHAQRLLGYGEISEPIIKDKNLNSAPKREKTLKSIGLHKQRTSNLEHAERLGNMEAEKELDAEIVDVGPPADWVKINVREIRDGFEVHALVPGLLREEVRVQSDPAGRLVITGQPEQLDNPWGITPFKKVVILPTRIDPLHTSAIVSLHGRLYVHVPFEQ</sequence>